<sequence>MSSEDSTNEYQFRQLLESRPDPSTISAEIMAVAEKITWNEVLFRIHPTLDEFEKRADIILFLQEMVTQSFEGIQAFPYGSVPLKTYLGHGDIDLTVICEPVEKDLLAEGMYALLKYEEQNSNAEYTVKETKLIGAEVKLVRCKIENVPVDISFNQLGGLSTVCFLEKVDHLINKNHLFKRSVLLIKAWCHYECRILGAYHGLLATYALEALILFIFQLFGSSLNGPLAVLYRFLDYYGKFDWDNNCISLDGPVRTSSLPDLVVTDRGNDGAELLFSGENMRFYTDLFAAATSSNGGQDVRIFGPMHLNIIDPIKKNNNLGRSIYKGNALRIRAAFNYGARNLGRILQLPSEYISDEIKMFFECTRMWHRGSGVIPESLSPLLLSDEEDFQLKSVEGDTDDADTMSDEEGLCLEEGERDW</sequence>
<organism evidence="4 5">
    <name type="scientific">Heracleum sosnowskyi</name>
    <dbReference type="NCBI Taxonomy" id="360622"/>
    <lineage>
        <taxon>Eukaryota</taxon>
        <taxon>Viridiplantae</taxon>
        <taxon>Streptophyta</taxon>
        <taxon>Embryophyta</taxon>
        <taxon>Tracheophyta</taxon>
        <taxon>Spermatophyta</taxon>
        <taxon>Magnoliopsida</taxon>
        <taxon>eudicotyledons</taxon>
        <taxon>Gunneridae</taxon>
        <taxon>Pentapetalae</taxon>
        <taxon>asterids</taxon>
        <taxon>campanulids</taxon>
        <taxon>Apiales</taxon>
        <taxon>Apiaceae</taxon>
        <taxon>Apioideae</taxon>
        <taxon>apioid superclade</taxon>
        <taxon>Tordylieae</taxon>
        <taxon>Tordyliinae</taxon>
        <taxon>Heracleum</taxon>
    </lineage>
</organism>
<accession>A0AAD8M9S7</accession>
<reference evidence="4" key="1">
    <citation type="submission" date="2023-02" db="EMBL/GenBank/DDBJ databases">
        <title>Genome of toxic invasive species Heracleum sosnowskyi carries increased number of genes despite the absence of recent whole-genome duplications.</title>
        <authorList>
            <person name="Schelkunov M."/>
            <person name="Shtratnikova V."/>
            <person name="Makarenko M."/>
            <person name="Klepikova A."/>
            <person name="Omelchenko D."/>
            <person name="Novikova G."/>
            <person name="Obukhova E."/>
            <person name="Bogdanov V."/>
            <person name="Penin A."/>
            <person name="Logacheva M."/>
        </authorList>
    </citation>
    <scope>NUCLEOTIDE SEQUENCE</scope>
    <source>
        <strain evidence="4">Hsosn_3</strain>
        <tissue evidence="4">Leaf</tissue>
    </source>
</reference>
<dbReference type="AlphaFoldDB" id="A0AAD8M9S7"/>
<dbReference type="PANTHER" id="PTHR45979">
    <property type="entry name" value="PAP/OAS1 SUBSTRATE-BINDING DOMAIN SUPERFAMILY"/>
    <property type="match status" value="1"/>
</dbReference>
<keyword evidence="5" id="KW-1185">Reference proteome</keyword>
<dbReference type="InterPro" id="IPR054708">
    <property type="entry name" value="MTPAP-like_central"/>
</dbReference>
<comment type="caution">
    <text evidence="4">The sequence shown here is derived from an EMBL/GenBank/DDBJ whole genome shotgun (WGS) entry which is preliminary data.</text>
</comment>
<protein>
    <submittedName>
        <fullName evidence="4">PAP-associated domain-containing protein</fullName>
    </submittedName>
</protein>
<evidence type="ECO:0000256" key="1">
    <source>
        <dbReference type="SAM" id="MobiDB-lite"/>
    </source>
</evidence>
<evidence type="ECO:0000259" key="3">
    <source>
        <dbReference type="Pfam" id="PF26180"/>
    </source>
</evidence>
<dbReference type="Proteomes" id="UP001237642">
    <property type="component" value="Unassembled WGS sequence"/>
</dbReference>
<dbReference type="Pfam" id="PF26180">
    <property type="entry name" value="PAP-OAS1"/>
    <property type="match status" value="1"/>
</dbReference>
<dbReference type="Pfam" id="PF22600">
    <property type="entry name" value="MTPAP-like_central"/>
    <property type="match status" value="1"/>
</dbReference>
<dbReference type="InterPro" id="IPR043519">
    <property type="entry name" value="NT_sf"/>
</dbReference>
<evidence type="ECO:0000313" key="4">
    <source>
        <dbReference type="EMBL" id="KAK1364849.1"/>
    </source>
</evidence>
<dbReference type="EMBL" id="JAUIZM010000009">
    <property type="protein sequence ID" value="KAK1364849.1"/>
    <property type="molecule type" value="Genomic_DNA"/>
</dbReference>
<feature type="domain" description="PAP/OAS1 substrate-binding-related" evidence="3">
    <location>
        <begin position="172"/>
        <end position="364"/>
    </location>
</feature>
<evidence type="ECO:0000259" key="2">
    <source>
        <dbReference type="Pfam" id="PF22600"/>
    </source>
</evidence>
<dbReference type="Gene3D" id="1.10.1410.10">
    <property type="match status" value="1"/>
</dbReference>
<dbReference type="Gene3D" id="3.30.460.10">
    <property type="entry name" value="Beta Polymerase, domain 2"/>
    <property type="match status" value="1"/>
</dbReference>
<dbReference type="PANTHER" id="PTHR45979:SF33">
    <property type="entry name" value="POLYNUCLEOTIDE ADENYLYLTRANSFERASE"/>
    <property type="match status" value="1"/>
</dbReference>
<evidence type="ECO:0000313" key="5">
    <source>
        <dbReference type="Proteomes" id="UP001237642"/>
    </source>
</evidence>
<feature type="region of interest" description="Disordered" evidence="1">
    <location>
        <begin position="392"/>
        <end position="419"/>
    </location>
</feature>
<proteinExistence type="predicted"/>
<dbReference type="InterPro" id="IPR058921">
    <property type="entry name" value="PAP/OAS1-rel"/>
</dbReference>
<reference evidence="4" key="2">
    <citation type="submission" date="2023-05" db="EMBL/GenBank/DDBJ databases">
        <authorList>
            <person name="Schelkunov M.I."/>
        </authorList>
    </citation>
    <scope>NUCLEOTIDE SEQUENCE</scope>
    <source>
        <strain evidence="4">Hsosn_3</strain>
        <tissue evidence="4">Leaf</tissue>
    </source>
</reference>
<name>A0AAD8M9S7_9APIA</name>
<feature type="compositionally biased region" description="Acidic residues" evidence="1">
    <location>
        <begin position="396"/>
        <end position="419"/>
    </location>
</feature>
<dbReference type="SUPFAM" id="SSF81631">
    <property type="entry name" value="PAP/OAS1 substrate-binding domain"/>
    <property type="match status" value="1"/>
</dbReference>
<gene>
    <name evidence="4" type="ORF">POM88_040410</name>
</gene>
<feature type="domain" description="Poly(A) RNA polymerase mitochondrial-like central palm" evidence="2">
    <location>
        <begin position="42"/>
        <end position="160"/>
    </location>
</feature>
<dbReference type="InterPro" id="IPR058920">
    <property type="entry name" value="PAP-OAS1-bd-rel"/>
</dbReference>
<dbReference type="SUPFAM" id="SSF81301">
    <property type="entry name" value="Nucleotidyltransferase"/>
    <property type="match status" value="1"/>
</dbReference>